<feature type="region of interest" description="Disordered" evidence="6">
    <location>
        <begin position="1"/>
        <end position="94"/>
    </location>
</feature>
<feature type="compositionally biased region" description="Acidic residues" evidence="6">
    <location>
        <begin position="604"/>
        <end position="617"/>
    </location>
</feature>
<keyword evidence="3" id="KW-0507">mRNA processing</keyword>
<comment type="similarity">
    <text evidence="2">Belongs to the SNU66/SART1 family.</text>
</comment>
<dbReference type="EMBL" id="SPLM01000001">
    <property type="protein sequence ID" value="TMW69473.1"/>
    <property type="molecule type" value="Genomic_DNA"/>
</dbReference>
<comment type="subcellular location">
    <subcellularLocation>
        <location evidence="1">Nucleus</location>
    </subcellularLocation>
</comment>
<dbReference type="Proteomes" id="UP000794436">
    <property type="component" value="Unassembled WGS sequence"/>
</dbReference>
<sequence length="772" mass="86157">MGRRSRSASRSVSRSPSAGRTSSRRRREGGGGHARSRDRSRSRQRSRRSPSRSRSPRRSRRDDERSKPKEKEDKPREEDKGPRTTEENGEISMSIEETNKLRISLGLKPLSVGPKKEKNLVNLQKTSEQLAEEKERDEIKKALEQSRRKRELTQKLAGKSIGQELKESAASSALDWVKQSRQSAAQQAAAAKKAQKKQKEAEGTSYDASALAGMTVSHDVDAFDEGVDVVLTLKDSRVLTEDGGDVNDEADELMNVELSERDRLETRQKQAQRANMPVYTGYDDDEFIQMGVTKKKKKLLAHYDADEEQKADEEAKKFTLDAAGRSQISAKAKAKAAQDEALDGVEVVSLSMNKSKAMDDYYTQEEMEATFAKKSKKMRKKKKLRKKLEEEEENEGDPSALLAQLEAEAQQNSKGSNDRGKRRRPVHNDDDGRDHVLASAEEEGLRRFQEAREKASAVASSALEASTGIKKKKRRAAAWEDGEDALDLELSANVARSRQLAQLKQQQEEGGATLQSREAKLAALVSQAIGDEPDKVDGDVSMVAAGNVFVETESSNTVVFNDATDFETRLRSAMEQRTAQFQATASASTTTTTSTEVSSKEVKEEDDGEAMEIDSDKEEAKQENDEDDESKTGESWGDEQPLVAGGMGATLALLRRTGELRETRVERQAGRANDSRDRNVDDEFRVKDGVKLDYRDEFGRLLTKKEAFRMLSYKFHGHKPGKKKQEKRLKQLKEELEAQKALSGEGSTKMMKVLEKKQQHAQQAFVVLSNGS</sequence>
<name>A0A8K1CWD9_PYTOL</name>
<feature type="compositionally biased region" description="Low complexity" evidence="6">
    <location>
        <begin position="179"/>
        <end position="192"/>
    </location>
</feature>
<evidence type="ECO:0000256" key="3">
    <source>
        <dbReference type="ARBA" id="ARBA00022664"/>
    </source>
</evidence>
<dbReference type="Pfam" id="PF19252">
    <property type="entry name" value="HIND"/>
    <property type="match status" value="1"/>
</dbReference>
<proteinExistence type="inferred from homology"/>
<feature type="compositionally biased region" description="Basic and acidic residues" evidence="6">
    <location>
        <begin position="443"/>
        <end position="455"/>
    </location>
</feature>
<feature type="compositionally biased region" description="Basic residues" evidence="6">
    <location>
        <begin position="42"/>
        <end position="59"/>
    </location>
</feature>
<gene>
    <name evidence="7" type="ORF">Poli38472_001629</name>
</gene>
<evidence type="ECO:0000256" key="6">
    <source>
        <dbReference type="SAM" id="MobiDB-lite"/>
    </source>
</evidence>
<evidence type="ECO:0008006" key="9">
    <source>
        <dbReference type="Google" id="ProtNLM"/>
    </source>
</evidence>
<reference evidence="7" key="1">
    <citation type="submission" date="2019-03" db="EMBL/GenBank/DDBJ databases">
        <title>Long read genome sequence of the mycoparasitic Pythium oligandrum ATCC 38472 isolated from sugarbeet rhizosphere.</title>
        <authorList>
            <person name="Gaulin E."/>
        </authorList>
    </citation>
    <scope>NUCLEOTIDE SEQUENCE</scope>
    <source>
        <strain evidence="7">ATCC 38472_TT</strain>
    </source>
</reference>
<evidence type="ECO:0000313" key="8">
    <source>
        <dbReference type="Proteomes" id="UP000794436"/>
    </source>
</evidence>
<evidence type="ECO:0000256" key="4">
    <source>
        <dbReference type="ARBA" id="ARBA00023187"/>
    </source>
</evidence>
<feature type="compositionally biased region" description="Low complexity" evidence="6">
    <location>
        <begin position="456"/>
        <end position="466"/>
    </location>
</feature>
<dbReference type="OrthoDB" id="5583at2759"/>
<feature type="compositionally biased region" description="Basic and acidic residues" evidence="6">
    <location>
        <begin position="426"/>
        <end position="436"/>
    </location>
</feature>
<dbReference type="PANTHER" id="PTHR14152">
    <property type="entry name" value="SQUAMOUS CELL CARCINOMA ANTIGEN RECOGNISED BY CYTOTOXIC T LYMPHOCYTES"/>
    <property type="match status" value="1"/>
</dbReference>
<evidence type="ECO:0000256" key="5">
    <source>
        <dbReference type="ARBA" id="ARBA00023242"/>
    </source>
</evidence>
<dbReference type="Pfam" id="PF03343">
    <property type="entry name" value="SART-1"/>
    <property type="match status" value="1"/>
</dbReference>
<feature type="compositionally biased region" description="Low complexity" evidence="6">
    <location>
        <begin position="8"/>
        <end position="21"/>
    </location>
</feature>
<feature type="compositionally biased region" description="Basic and acidic residues" evidence="6">
    <location>
        <begin position="60"/>
        <end position="86"/>
    </location>
</feature>
<dbReference type="GO" id="GO:0000481">
    <property type="term" value="P:maturation of 5S rRNA"/>
    <property type="evidence" value="ECO:0007669"/>
    <property type="project" value="TreeGrafter"/>
</dbReference>
<organism evidence="7 8">
    <name type="scientific">Pythium oligandrum</name>
    <name type="common">Mycoparasitic fungus</name>
    <dbReference type="NCBI Taxonomy" id="41045"/>
    <lineage>
        <taxon>Eukaryota</taxon>
        <taxon>Sar</taxon>
        <taxon>Stramenopiles</taxon>
        <taxon>Oomycota</taxon>
        <taxon>Peronosporomycetes</taxon>
        <taxon>Pythiales</taxon>
        <taxon>Pythiaceae</taxon>
        <taxon>Pythium</taxon>
    </lineage>
</organism>
<evidence type="ECO:0000256" key="2">
    <source>
        <dbReference type="ARBA" id="ARBA00006076"/>
    </source>
</evidence>
<keyword evidence="8" id="KW-1185">Reference proteome</keyword>
<feature type="region of interest" description="Disordered" evidence="6">
    <location>
        <begin position="109"/>
        <end position="207"/>
    </location>
</feature>
<feature type="region of interest" description="Disordered" evidence="6">
    <location>
        <begin position="577"/>
        <end position="644"/>
    </location>
</feature>
<accession>A0A8K1CWD9</accession>
<dbReference type="GO" id="GO:0046540">
    <property type="term" value="C:U4/U6 x U5 tri-snRNP complex"/>
    <property type="evidence" value="ECO:0007669"/>
    <property type="project" value="InterPro"/>
</dbReference>
<dbReference type="InterPro" id="IPR045347">
    <property type="entry name" value="HIND"/>
</dbReference>
<dbReference type="GO" id="GO:0045292">
    <property type="term" value="P:mRNA cis splicing, via spliceosome"/>
    <property type="evidence" value="ECO:0007669"/>
    <property type="project" value="TreeGrafter"/>
</dbReference>
<evidence type="ECO:0000313" key="7">
    <source>
        <dbReference type="EMBL" id="TMW69473.1"/>
    </source>
</evidence>
<comment type="caution">
    <text evidence="7">The sequence shown here is derived from an EMBL/GenBank/DDBJ whole genome shotgun (WGS) entry which is preliminary data.</text>
</comment>
<feature type="compositionally biased region" description="Low complexity" evidence="6">
    <location>
        <begin position="584"/>
        <end position="597"/>
    </location>
</feature>
<keyword evidence="5" id="KW-0539">Nucleus</keyword>
<keyword evidence="4" id="KW-0508">mRNA splicing</keyword>
<dbReference type="PANTHER" id="PTHR14152:SF5">
    <property type="entry name" value="U4_U6.U5 TRI-SNRNP-ASSOCIATED PROTEIN 1"/>
    <property type="match status" value="1"/>
</dbReference>
<feature type="compositionally biased region" description="Basic residues" evidence="6">
    <location>
        <begin position="373"/>
        <end position="386"/>
    </location>
</feature>
<feature type="compositionally biased region" description="Low complexity" evidence="6">
    <location>
        <begin position="400"/>
        <end position="411"/>
    </location>
</feature>
<dbReference type="InterPro" id="IPR005011">
    <property type="entry name" value="SNU66/SART1"/>
</dbReference>
<dbReference type="AlphaFoldDB" id="A0A8K1CWD9"/>
<feature type="region of interest" description="Disordered" evidence="6">
    <location>
        <begin position="370"/>
        <end position="475"/>
    </location>
</feature>
<feature type="compositionally biased region" description="Basic and acidic residues" evidence="6">
    <location>
        <begin position="131"/>
        <end position="146"/>
    </location>
</feature>
<protein>
    <recommendedName>
        <fullName evidence="9">U4/U6.U5 tri-snRNP-associated protein 1</fullName>
    </recommendedName>
</protein>
<evidence type="ECO:0000256" key="1">
    <source>
        <dbReference type="ARBA" id="ARBA00004123"/>
    </source>
</evidence>